<organism evidence="6 7">
    <name type="scientific">Neorhizobium petrolearium</name>
    <dbReference type="NCBI Taxonomy" id="515361"/>
    <lineage>
        <taxon>Bacteria</taxon>
        <taxon>Pseudomonadati</taxon>
        <taxon>Pseudomonadota</taxon>
        <taxon>Alphaproteobacteria</taxon>
        <taxon>Hyphomicrobiales</taxon>
        <taxon>Rhizobiaceae</taxon>
        <taxon>Rhizobium/Agrobacterium group</taxon>
        <taxon>Neorhizobium</taxon>
    </lineage>
</organism>
<gene>
    <name evidence="6" type="ORF">QEO92_13185</name>
</gene>
<keyword evidence="7" id="KW-1185">Reference proteome</keyword>
<keyword evidence="5" id="KW-0378">Hydrolase</keyword>
<keyword evidence="4" id="KW-0547">Nucleotide-binding</keyword>
<evidence type="ECO:0000313" key="7">
    <source>
        <dbReference type="Proteomes" id="UP001227095"/>
    </source>
</evidence>
<evidence type="ECO:0000256" key="4">
    <source>
        <dbReference type="ARBA" id="ARBA00022741"/>
    </source>
</evidence>
<dbReference type="InterPro" id="IPR051813">
    <property type="entry name" value="HepT_RNase_toxin"/>
</dbReference>
<evidence type="ECO:0000256" key="2">
    <source>
        <dbReference type="ARBA" id="ARBA00022649"/>
    </source>
</evidence>
<dbReference type="Pfam" id="PF01934">
    <property type="entry name" value="HepT-like"/>
    <property type="match status" value="1"/>
</dbReference>
<reference evidence="6 7" key="1">
    <citation type="submission" date="2023-04" db="EMBL/GenBank/DDBJ databases">
        <title>Neorhizobium petrolearium OS53, complete genome.</title>
        <authorList>
            <person name="Yu T."/>
        </authorList>
    </citation>
    <scope>NUCLEOTIDE SEQUENCE [LARGE SCALE GENOMIC DNA]</scope>
    <source>
        <strain evidence="6 7">OS53</strain>
    </source>
</reference>
<dbReference type="Proteomes" id="UP001227095">
    <property type="component" value="Chromosome"/>
</dbReference>
<dbReference type="PANTHER" id="PTHR34139">
    <property type="entry name" value="UPF0331 PROTEIN MJ0127"/>
    <property type="match status" value="1"/>
</dbReference>
<keyword evidence="3" id="KW-0540">Nuclease</keyword>
<evidence type="ECO:0000256" key="5">
    <source>
        <dbReference type="ARBA" id="ARBA00022801"/>
    </source>
</evidence>
<protein>
    <submittedName>
        <fullName evidence="6">DUF86 domain-containing protein</fullName>
    </submittedName>
</protein>
<dbReference type="PANTHER" id="PTHR34139:SF1">
    <property type="entry name" value="RNASE MJ1380-RELATED"/>
    <property type="match status" value="1"/>
</dbReference>
<keyword evidence="2" id="KW-1277">Toxin-antitoxin system</keyword>
<keyword evidence="1" id="KW-0597">Phosphoprotein</keyword>
<evidence type="ECO:0000256" key="1">
    <source>
        <dbReference type="ARBA" id="ARBA00022553"/>
    </source>
</evidence>
<dbReference type="InterPro" id="IPR008201">
    <property type="entry name" value="HepT-like"/>
</dbReference>
<name>A0ABY8M8P8_9HYPH</name>
<evidence type="ECO:0000313" key="6">
    <source>
        <dbReference type="EMBL" id="WGI70920.1"/>
    </source>
</evidence>
<proteinExistence type="predicted"/>
<evidence type="ECO:0000256" key="3">
    <source>
        <dbReference type="ARBA" id="ARBA00022722"/>
    </source>
</evidence>
<accession>A0ABY8M8P8</accession>
<sequence length="120" mass="14045">MSVERLEAYLDRMVVTGSKAVRYVAGMERDAFVRDEIKQDAVIANIMAIGECATKIMERFPDFVVEHPEIPWRDIRNMRDRIAHQYFGLDVDTVWMTVDRMIPKLLSQLDSLRNWRAQGE</sequence>
<dbReference type="RefSeq" id="WP_227703344.1">
    <property type="nucleotide sequence ID" value="NZ_CP123000.1"/>
</dbReference>
<dbReference type="EMBL" id="CP123000">
    <property type="protein sequence ID" value="WGI70920.1"/>
    <property type="molecule type" value="Genomic_DNA"/>
</dbReference>